<dbReference type="PANTHER" id="PTHR16263">
    <property type="entry name" value="TETRATRICOPEPTIDE REPEAT PROTEIN 38"/>
    <property type="match status" value="1"/>
</dbReference>
<keyword evidence="4" id="KW-0802">TPR repeat</keyword>
<comment type="similarity">
    <text evidence="1">Belongs to the TTC38 family.</text>
</comment>
<evidence type="ECO:0000313" key="6">
    <source>
        <dbReference type="RefSeq" id="XP_014670355.1"/>
    </source>
</evidence>
<accession>A0ABM1EDT4</accession>
<keyword evidence="3" id="KW-0677">Repeat</keyword>
<evidence type="ECO:0000256" key="3">
    <source>
        <dbReference type="ARBA" id="ARBA00022737"/>
    </source>
</evidence>
<dbReference type="RefSeq" id="XP_014670355.1">
    <property type="nucleotide sequence ID" value="XM_014814869.1"/>
</dbReference>
<dbReference type="InterPro" id="IPR033891">
    <property type="entry name" value="TTC38"/>
</dbReference>
<evidence type="ECO:0000256" key="2">
    <source>
        <dbReference type="ARBA" id="ARBA00019992"/>
    </source>
</evidence>
<name>A0ABM1EDT4_PRICU</name>
<proteinExistence type="inferred from homology"/>
<gene>
    <name evidence="6" type="primary">LOC106811298</name>
</gene>
<evidence type="ECO:0000256" key="4">
    <source>
        <dbReference type="ARBA" id="ARBA00022803"/>
    </source>
</evidence>
<dbReference type="PANTHER" id="PTHR16263:SF4">
    <property type="entry name" value="TETRATRICOPEPTIDE REPEAT PROTEIN 38"/>
    <property type="match status" value="1"/>
</dbReference>
<evidence type="ECO:0000313" key="5">
    <source>
        <dbReference type="Proteomes" id="UP000695022"/>
    </source>
</evidence>
<dbReference type="Gene3D" id="1.25.40.10">
    <property type="entry name" value="Tetratricopeptide repeat domain"/>
    <property type="match status" value="1"/>
</dbReference>
<dbReference type="GeneID" id="106811298"/>
<organism evidence="5 6">
    <name type="scientific">Priapulus caudatus</name>
    <name type="common">Priapulid worm</name>
    <dbReference type="NCBI Taxonomy" id="37621"/>
    <lineage>
        <taxon>Eukaryota</taxon>
        <taxon>Metazoa</taxon>
        <taxon>Ecdysozoa</taxon>
        <taxon>Scalidophora</taxon>
        <taxon>Priapulida</taxon>
        <taxon>Priapulimorpha</taxon>
        <taxon>Priapulimorphida</taxon>
        <taxon>Priapulidae</taxon>
        <taxon>Priapulus</taxon>
    </lineage>
</organism>
<dbReference type="Proteomes" id="UP000695022">
    <property type="component" value="Unplaced"/>
</dbReference>
<protein>
    <recommendedName>
        <fullName evidence="2">Tetratricopeptide repeat protein 38</fullName>
    </recommendedName>
</protein>
<reference evidence="6" key="1">
    <citation type="submission" date="2025-08" db="UniProtKB">
        <authorList>
            <consortium name="RefSeq"/>
        </authorList>
    </citation>
    <scope>IDENTIFICATION</scope>
</reference>
<evidence type="ECO:0000256" key="1">
    <source>
        <dbReference type="ARBA" id="ARBA00005857"/>
    </source>
</evidence>
<sequence>MIHTNYRGCKEWCDGGLPMSTTSDEATKMFDATLSQYVGFRDETSVGGMAKTMERMLSADPEFVMGRVIVNGLTVVGMGKSPRWDKQLRQSIDEMVRLAETRKITKRETKHVEAIKLLSDGYMYEATQVWEDILVDHPTDILALKQGQDAYYRLGKPVQMRDSIARVLPHWDASIPLYAYLPGFYAFGLCETDHWNEAEKSANKGIELIPTSSWATHVLAHVYEMQGRTQEGISHLSTTLDNWTDHSSAPLANHIFWHWAVFHIERGEYTAALDLFDSQVSECTVRQISVRDMAWLNSAGVTVGQERWEDVAEVCRPRLDEHTSVFNDCHLLMACLSAKKSSDVDHLIGSIKTYVMEVGTGTQHKLFETVGKAMTRSLVAYGEGRYSDAVRILNPHRYSIIDIGGSNAQRDVFKLFLINAAIRSNTPEHRRLARSLVIERKAYKPDSPMTDRLMERVMALHDN</sequence>
<dbReference type="SUPFAM" id="SSF48452">
    <property type="entry name" value="TPR-like"/>
    <property type="match status" value="1"/>
</dbReference>
<dbReference type="InterPro" id="IPR011990">
    <property type="entry name" value="TPR-like_helical_dom_sf"/>
</dbReference>
<dbReference type="CDD" id="cd05804">
    <property type="entry name" value="StaR_like"/>
    <property type="match status" value="1"/>
</dbReference>
<keyword evidence="5" id="KW-1185">Reference proteome</keyword>